<dbReference type="AlphaFoldDB" id="A0AAV5I4N6"/>
<evidence type="ECO:0000256" key="1">
    <source>
        <dbReference type="SAM" id="MobiDB-lite"/>
    </source>
</evidence>
<keyword evidence="3" id="KW-1185">Reference proteome</keyword>
<reference evidence="2 3" key="1">
    <citation type="journal article" date="2021" name="Commun. Biol.">
        <title>The genome of Shorea leprosula (Dipterocarpaceae) highlights the ecological relevance of drought in aseasonal tropical rainforests.</title>
        <authorList>
            <person name="Ng K.K.S."/>
            <person name="Kobayashi M.J."/>
            <person name="Fawcett J.A."/>
            <person name="Hatakeyama M."/>
            <person name="Paape T."/>
            <person name="Ng C.H."/>
            <person name="Ang C.C."/>
            <person name="Tnah L.H."/>
            <person name="Lee C.T."/>
            <person name="Nishiyama T."/>
            <person name="Sese J."/>
            <person name="O'Brien M.J."/>
            <person name="Copetti D."/>
            <person name="Mohd Noor M.I."/>
            <person name="Ong R.C."/>
            <person name="Putra M."/>
            <person name="Sireger I.Z."/>
            <person name="Indrioko S."/>
            <person name="Kosugi Y."/>
            <person name="Izuno A."/>
            <person name="Isagi Y."/>
            <person name="Lee S.L."/>
            <person name="Shimizu K.K."/>
        </authorList>
    </citation>
    <scope>NUCLEOTIDE SEQUENCE [LARGE SCALE GENOMIC DNA]</scope>
    <source>
        <strain evidence="2">214</strain>
    </source>
</reference>
<sequence>MADDSEMSLAILPTTTTRPTLCPPTATESSPLTPFSAVAPPPFLAVSRLHIHITLETIHEEENEGEINELLPQNSSLTSTPFSSTCFLEVQKAPLSSYNQITSS</sequence>
<feature type="region of interest" description="Disordered" evidence="1">
    <location>
        <begin position="1"/>
        <end position="34"/>
    </location>
</feature>
<evidence type="ECO:0000313" key="2">
    <source>
        <dbReference type="EMBL" id="GKU92624.1"/>
    </source>
</evidence>
<name>A0AAV5I4N6_9ROSI</name>
<accession>A0AAV5I4N6</accession>
<comment type="caution">
    <text evidence="2">The sequence shown here is derived from an EMBL/GenBank/DDBJ whole genome shotgun (WGS) entry which is preliminary data.</text>
</comment>
<organism evidence="2 3">
    <name type="scientific">Rubroshorea leprosula</name>
    <dbReference type="NCBI Taxonomy" id="152421"/>
    <lineage>
        <taxon>Eukaryota</taxon>
        <taxon>Viridiplantae</taxon>
        <taxon>Streptophyta</taxon>
        <taxon>Embryophyta</taxon>
        <taxon>Tracheophyta</taxon>
        <taxon>Spermatophyta</taxon>
        <taxon>Magnoliopsida</taxon>
        <taxon>eudicotyledons</taxon>
        <taxon>Gunneridae</taxon>
        <taxon>Pentapetalae</taxon>
        <taxon>rosids</taxon>
        <taxon>malvids</taxon>
        <taxon>Malvales</taxon>
        <taxon>Dipterocarpaceae</taxon>
        <taxon>Rubroshorea</taxon>
    </lineage>
</organism>
<proteinExistence type="predicted"/>
<dbReference type="Proteomes" id="UP001054252">
    <property type="component" value="Unassembled WGS sequence"/>
</dbReference>
<dbReference type="EMBL" id="BPVZ01000006">
    <property type="protein sequence ID" value="GKU92624.1"/>
    <property type="molecule type" value="Genomic_DNA"/>
</dbReference>
<protein>
    <submittedName>
        <fullName evidence="2">Uncharacterized protein</fullName>
    </submittedName>
</protein>
<feature type="compositionally biased region" description="Low complexity" evidence="1">
    <location>
        <begin position="13"/>
        <end position="27"/>
    </location>
</feature>
<evidence type="ECO:0000313" key="3">
    <source>
        <dbReference type="Proteomes" id="UP001054252"/>
    </source>
</evidence>
<gene>
    <name evidence="2" type="ORF">SLEP1_g6331</name>
</gene>